<evidence type="ECO:0000256" key="9">
    <source>
        <dbReference type="ARBA" id="ARBA00022884"/>
    </source>
</evidence>
<sequence length="874" mass="96694">MKTTAEIRQSFLDFFHSKGHRVVASSSLVPENDPTLLFTNAGMNQFKEVFLGLEKRAYHRATTAQRCVRAGGKHNDLENVGYTARHHTFFEMLGNFSFGDYFKSDAIQFAWEYLTSSQWLGLPKEKLWVTVYETDDEAYNIWNKTVGIPAERIIRIGDNKGAPYASDNFWQMGDTGPCGPCTEIFYDHGDHIWGGPPGSPEEDGDRYIEIWNVVFMQYNRQADGTMEKLPKPSVDTGMGLERISAVLQHVNSNYEIDIFQVLIKKVAEITGETDLNNKSLRVIADHIRSCAYLIADGVIPSNEGRGYVLRRIIRRAVRHGHLLGAKEAFFYKLVPTLIEVMADAGQQVKDKQVNVEKLLRLEEEQFARTLERGLTLLDEALGEVKNGVLSGEVAFKLYDTYGFPLDLTADVCRERDIIVDEAGFDKEMEAQRQRAQAANQFVMDYNNVIRVEGTTKFEGYTESETLAKVTALFYDGRAVNEIKAGQSAVIILENTPFYAESGGQIGDSGRLQANGVLFEVKDTQKYGQVFGHIGELTQGTLSVGQTINAVVDAERRQQTSLNHSATHLLHAALRQVLGEHVAQKGSLVSDTALRFDFAQPEAISKEQLVEVERIVNREVRANNPISTEIMAIDEAKAKGAMALFGEKYGDVVRVVTMGDFSIELCGGIHAKRTGDIGLFKIISESAIAAGIRRVEAVTGENAITWLHQQQALLNQSAELLKSDTNSLLEKIQQLQDKAKRTEKELQQLKEKAAQQAGSDFAKSAVKINDVSVVIQQLDNVEAKSLRVMVDDLKNQLGSAVVAFASVNNDKINLIVGVTADLTGKVKAGELVNLMARQVGGKGGGRPDMAMAGGTQPENAIEALKCCEEWLSQNL</sequence>
<dbReference type="EMBL" id="SLYB01000008">
    <property type="protein sequence ID" value="TCP95615.1"/>
    <property type="molecule type" value="Genomic_DNA"/>
</dbReference>
<evidence type="ECO:0000256" key="8">
    <source>
        <dbReference type="ARBA" id="ARBA00022840"/>
    </source>
</evidence>
<dbReference type="InterPro" id="IPR045864">
    <property type="entry name" value="aa-tRNA-synth_II/BPL/LPL"/>
</dbReference>
<organism evidence="15 16">
    <name type="scientific">Cricetibacter osteomyelitidis</name>
    <dbReference type="NCBI Taxonomy" id="1521931"/>
    <lineage>
        <taxon>Bacteria</taxon>
        <taxon>Pseudomonadati</taxon>
        <taxon>Pseudomonadota</taxon>
        <taxon>Gammaproteobacteria</taxon>
        <taxon>Pasteurellales</taxon>
        <taxon>Pasteurellaceae</taxon>
        <taxon>Cricetibacter</taxon>
    </lineage>
</organism>
<dbReference type="SMART" id="SM00863">
    <property type="entry name" value="tRNA_SAD"/>
    <property type="match status" value="1"/>
</dbReference>
<dbReference type="SUPFAM" id="SSF55186">
    <property type="entry name" value="ThrRS/AlaRS common domain"/>
    <property type="match status" value="1"/>
</dbReference>
<feature type="binding site" evidence="12">
    <location>
        <position position="669"/>
    </location>
    <ligand>
        <name>Zn(2+)</name>
        <dbReference type="ChEBI" id="CHEBI:29105"/>
    </ligand>
</feature>
<dbReference type="NCBIfam" id="TIGR00344">
    <property type="entry name" value="alaS"/>
    <property type="match status" value="1"/>
</dbReference>
<comment type="similarity">
    <text evidence="2 12">Belongs to the class-II aminoacyl-tRNA synthetase family.</text>
</comment>
<keyword evidence="9 12" id="KW-0694">RNA-binding</keyword>
<dbReference type="GO" id="GO:0005829">
    <property type="term" value="C:cytosol"/>
    <property type="evidence" value="ECO:0007669"/>
    <property type="project" value="TreeGrafter"/>
</dbReference>
<evidence type="ECO:0000256" key="12">
    <source>
        <dbReference type="HAMAP-Rule" id="MF_00036"/>
    </source>
</evidence>
<dbReference type="InterPro" id="IPR009000">
    <property type="entry name" value="Transl_B-barrel_sf"/>
</dbReference>
<feature type="coiled-coil region" evidence="13">
    <location>
        <begin position="717"/>
        <end position="758"/>
    </location>
</feature>
<evidence type="ECO:0000256" key="1">
    <source>
        <dbReference type="ARBA" id="ARBA00004496"/>
    </source>
</evidence>
<dbReference type="RefSeq" id="WP_131976240.1">
    <property type="nucleotide sequence ID" value="NZ_SLYB01000008.1"/>
</dbReference>
<keyword evidence="3 12" id="KW-0820">tRNA-binding</keyword>
<dbReference type="EC" id="6.1.1.7" evidence="12"/>
<dbReference type="Gene3D" id="2.40.30.130">
    <property type="match status" value="1"/>
</dbReference>
<dbReference type="PRINTS" id="PR00980">
    <property type="entry name" value="TRNASYNTHALA"/>
</dbReference>
<dbReference type="GO" id="GO:0000049">
    <property type="term" value="F:tRNA binding"/>
    <property type="evidence" value="ECO:0007669"/>
    <property type="project" value="UniProtKB-KW"/>
</dbReference>
<dbReference type="Gene3D" id="6.10.250.550">
    <property type="match status" value="1"/>
</dbReference>
<dbReference type="Gene3D" id="3.10.310.40">
    <property type="match status" value="1"/>
</dbReference>
<dbReference type="PANTHER" id="PTHR11777:SF9">
    <property type="entry name" value="ALANINE--TRNA LIGASE, CYTOPLASMIC"/>
    <property type="match status" value="1"/>
</dbReference>
<evidence type="ECO:0000256" key="11">
    <source>
        <dbReference type="ARBA" id="ARBA00023146"/>
    </source>
</evidence>
<comment type="cofactor">
    <cofactor evidence="12">
        <name>Zn(2+)</name>
        <dbReference type="ChEBI" id="CHEBI:29105"/>
    </cofactor>
    <text evidence="12">Binds 1 zinc ion per subunit.</text>
</comment>
<keyword evidence="16" id="KW-1185">Reference proteome</keyword>
<keyword evidence="7 12" id="KW-0862">Zinc</keyword>
<name>A0A4R2T129_9PAST</name>
<dbReference type="Gene3D" id="3.30.54.20">
    <property type="match status" value="1"/>
</dbReference>
<dbReference type="Pfam" id="PF02272">
    <property type="entry name" value="DHHA1"/>
    <property type="match status" value="1"/>
</dbReference>
<dbReference type="FunFam" id="3.30.980.10:FF:000004">
    <property type="entry name" value="Alanine--tRNA ligase, cytoplasmic"/>
    <property type="match status" value="1"/>
</dbReference>
<comment type="domain">
    <text evidence="12">Consists of three domains; the N-terminal catalytic domain, the editing domain and the C-terminal C-Ala domain. The editing domain removes incorrectly charged amino acids, while the C-Ala domain, along with tRNA(Ala), serves as a bridge to cooperatively bring together the editing and aminoacylation centers thus stimulating deacylation of misacylated tRNAs.</text>
</comment>
<dbReference type="InterPro" id="IPR012947">
    <property type="entry name" value="tRNA_SAD"/>
</dbReference>
<evidence type="ECO:0000313" key="16">
    <source>
        <dbReference type="Proteomes" id="UP000295763"/>
    </source>
</evidence>
<dbReference type="Pfam" id="PF01411">
    <property type="entry name" value="tRNA-synt_2c"/>
    <property type="match status" value="1"/>
</dbReference>
<dbReference type="GO" id="GO:0004813">
    <property type="term" value="F:alanine-tRNA ligase activity"/>
    <property type="evidence" value="ECO:0007669"/>
    <property type="project" value="UniProtKB-UniRule"/>
</dbReference>
<dbReference type="GO" id="GO:0045892">
    <property type="term" value="P:negative regulation of DNA-templated transcription"/>
    <property type="evidence" value="ECO:0007669"/>
    <property type="project" value="TreeGrafter"/>
</dbReference>
<dbReference type="InterPro" id="IPR018165">
    <property type="entry name" value="Ala-tRNA-synth_IIc_core"/>
</dbReference>
<dbReference type="InterPro" id="IPR018163">
    <property type="entry name" value="Thr/Ala-tRNA-synth_IIc_edit"/>
</dbReference>
<dbReference type="Pfam" id="PF07973">
    <property type="entry name" value="tRNA_SAD"/>
    <property type="match status" value="1"/>
</dbReference>
<keyword evidence="6 12" id="KW-0547">Nucleotide-binding</keyword>
<dbReference type="SUPFAM" id="SSF55681">
    <property type="entry name" value="Class II aaRS and biotin synthetases"/>
    <property type="match status" value="1"/>
</dbReference>
<dbReference type="CDD" id="cd00673">
    <property type="entry name" value="AlaRS_core"/>
    <property type="match status" value="1"/>
</dbReference>
<dbReference type="FunFam" id="3.10.310.40:FF:000001">
    <property type="entry name" value="Alanine--tRNA ligase"/>
    <property type="match status" value="1"/>
</dbReference>
<dbReference type="GO" id="GO:0006419">
    <property type="term" value="P:alanyl-tRNA aminoacylation"/>
    <property type="evidence" value="ECO:0007669"/>
    <property type="project" value="UniProtKB-UniRule"/>
</dbReference>
<evidence type="ECO:0000259" key="14">
    <source>
        <dbReference type="PROSITE" id="PS50860"/>
    </source>
</evidence>
<keyword evidence="10 12" id="KW-0648">Protein biosynthesis</keyword>
<dbReference type="InterPro" id="IPR002318">
    <property type="entry name" value="Ala-tRNA-lgiase_IIc"/>
</dbReference>
<evidence type="ECO:0000256" key="7">
    <source>
        <dbReference type="ARBA" id="ARBA00022833"/>
    </source>
</evidence>
<evidence type="ECO:0000256" key="13">
    <source>
        <dbReference type="SAM" id="Coils"/>
    </source>
</evidence>
<dbReference type="InterPro" id="IPR023033">
    <property type="entry name" value="Ala_tRNA_ligase_euk/bac"/>
</dbReference>
<reference evidence="15 16" key="1">
    <citation type="submission" date="2019-03" db="EMBL/GenBank/DDBJ databases">
        <title>Genomic Encyclopedia of Type Strains, Phase IV (KMG-IV): sequencing the most valuable type-strain genomes for metagenomic binning, comparative biology and taxonomic classification.</title>
        <authorList>
            <person name="Goeker M."/>
        </authorList>
    </citation>
    <scope>NUCLEOTIDE SEQUENCE [LARGE SCALE GENOMIC DNA]</scope>
    <source>
        <strain evidence="15 16">DSM 28404</strain>
    </source>
</reference>
<dbReference type="SUPFAM" id="SSF50447">
    <property type="entry name" value="Translation proteins"/>
    <property type="match status" value="1"/>
</dbReference>
<keyword evidence="12" id="KW-0963">Cytoplasm</keyword>
<evidence type="ECO:0000256" key="3">
    <source>
        <dbReference type="ARBA" id="ARBA00022555"/>
    </source>
</evidence>
<feature type="binding site" evidence="12">
    <location>
        <position position="563"/>
    </location>
    <ligand>
        <name>Zn(2+)</name>
        <dbReference type="ChEBI" id="CHEBI:29105"/>
    </ligand>
</feature>
<dbReference type="InterPro" id="IPR050058">
    <property type="entry name" value="Ala-tRNA_ligase"/>
</dbReference>
<feature type="binding site" evidence="12">
    <location>
        <position position="567"/>
    </location>
    <ligand>
        <name>Zn(2+)</name>
        <dbReference type="ChEBI" id="CHEBI:29105"/>
    </ligand>
</feature>
<keyword evidence="13" id="KW-0175">Coiled coil</keyword>
<comment type="catalytic activity">
    <reaction evidence="12">
        <text>tRNA(Ala) + L-alanine + ATP = L-alanyl-tRNA(Ala) + AMP + diphosphate</text>
        <dbReference type="Rhea" id="RHEA:12540"/>
        <dbReference type="Rhea" id="RHEA-COMP:9657"/>
        <dbReference type="Rhea" id="RHEA-COMP:9923"/>
        <dbReference type="ChEBI" id="CHEBI:30616"/>
        <dbReference type="ChEBI" id="CHEBI:33019"/>
        <dbReference type="ChEBI" id="CHEBI:57972"/>
        <dbReference type="ChEBI" id="CHEBI:78442"/>
        <dbReference type="ChEBI" id="CHEBI:78497"/>
        <dbReference type="ChEBI" id="CHEBI:456215"/>
        <dbReference type="EC" id="6.1.1.7"/>
    </reaction>
</comment>
<dbReference type="Proteomes" id="UP000295763">
    <property type="component" value="Unassembled WGS sequence"/>
</dbReference>
<comment type="caution">
    <text evidence="15">The sequence shown here is derived from an EMBL/GenBank/DDBJ whole genome shotgun (WGS) entry which is preliminary data.</text>
</comment>
<accession>A0A4R2T129</accession>
<dbReference type="FunFam" id="3.30.54.20:FF:000001">
    <property type="entry name" value="Alanine--tRNA ligase"/>
    <property type="match status" value="1"/>
</dbReference>
<dbReference type="HAMAP" id="MF_00036_B">
    <property type="entry name" value="Ala_tRNA_synth_B"/>
    <property type="match status" value="1"/>
</dbReference>
<keyword evidence="8 12" id="KW-0067">ATP-binding</keyword>
<dbReference type="SUPFAM" id="SSF101353">
    <property type="entry name" value="Putative anticodon-binding domain of alanyl-tRNA synthetase (AlaRS)"/>
    <property type="match status" value="1"/>
</dbReference>
<dbReference type="Gene3D" id="3.30.980.10">
    <property type="entry name" value="Threonyl-trna Synthetase, Chain A, domain 2"/>
    <property type="match status" value="1"/>
</dbReference>
<evidence type="ECO:0000313" key="15">
    <source>
        <dbReference type="EMBL" id="TCP95615.1"/>
    </source>
</evidence>
<comment type="subcellular location">
    <subcellularLocation>
        <location evidence="1 12">Cytoplasm</location>
    </subcellularLocation>
</comment>
<dbReference type="GO" id="GO:0008270">
    <property type="term" value="F:zinc ion binding"/>
    <property type="evidence" value="ECO:0007669"/>
    <property type="project" value="UniProtKB-UniRule"/>
</dbReference>
<keyword evidence="11 12" id="KW-0030">Aminoacyl-tRNA synthetase</keyword>
<dbReference type="FunFam" id="3.30.930.10:FF:000004">
    <property type="entry name" value="Alanine--tRNA ligase"/>
    <property type="match status" value="1"/>
</dbReference>
<proteinExistence type="inferred from homology"/>
<dbReference type="InterPro" id="IPR003156">
    <property type="entry name" value="DHHA1_dom"/>
</dbReference>
<protein>
    <recommendedName>
        <fullName evidence="12">Alanine--tRNA ligase</fullName>
        <ecNumber evidence="12">6.1.1.7</ecNumber>
    </recommendedName>
    <alternativeName>
        <fullName evidence="12">Alanyl-tRNA synthetase</fullName>
        <shortName evidence="12">AlaRS</shortName>
    </alternativeName>
</protein>
<evidence type="ECO:0000256" key="5">
    <source>
        <dbReference type="ARBA" id="ARBA00022723"/>
    </source>
</evidence>
<comment type="function">
    <text evidence="12">Catalyzes the attachment of alanine to tRNA(Ala) in a two-step reaction: alanine is first activated by ATP to form Ala-AMP and then transferred to the acceptor end of tRNA(Ala). Also edits incorrectly charged Ser-tRNA(Ala) and Gly-tRNA(Ala) via its editing domain.</text>
</comment>
<dbReference type="PANTHER" id="PTHR11777">
    <property type="entry name" value="ALANYL-TRNA SYNTHETASE"/>
    <property type="match status" value="1"/>
</dbReference>
<dbReference type="PROSITE" id="PS50860">
    <property type="entry name" value="AA_TRNA_LIGASE_II_ALA"/>
    <property type="match status" value="1"/>
</dbReference>
<dbReference type="FunFam" id="2.40.30.130:FF:000001">
    <property type="entry name" value="Alanine--tRNA ligase"/>
    <property type="match status" value="1"/>
</dbReference>
<keyword evidence="4 12" id="KW-0436">Ligase</keyword>
<feature type="binding site" evidence="12">
    <location>
        <position position="665"/>
    </location>
    <ligand>
        <name>Zn(2+)</name>
        <dbReference type="ChEBI" id="CHEBI:29105"/>
    </ligand>
</feature>
<evidence type="ECO:0000256" key="4">
    <source>
        <dbReference type="ARBA" id="ARBA00022598"/>
    </source>
</evidence>
<dbReference type="InterPro" id="IPR018162">
    <property type="entry name" value="Ala-tRNA-ligase_IIc_anticod-bd"/>
</dbReference>
<dbReference type="InterPro" id="IPR018164">
    <property type="entry name" value="Ala-tRNA-synth_IIc_N"/>
</dbReference>
<dbReference type="GO" id="GO:0002161">
    <property type="term" value="F:aminoacyl-tRNA deacylase activity"/>
    <property type="evidence" value="ECO:0007669"/>
    <property type="project" value="TreeGrafter"/>
</dbReference>
<gene>
    <name evidence="12" type="primary">alaS</name>
    <name evidence="15" type="ORF">EDC44_108117</name>
</gene>
<dbReference type="GO" id="GO:0005524">
    <property type="term" value="F:ATP binding"/>
    <property type="evidence" value="ECO:0007669"/>
    <property type="project" value="UniProtKB-UniRule"/>
</dbReference>
<evidence type="ECO:0000256" key="2">
    <source>
        <dbReference type="ARBA" id="ARBA00008226"/>
    </source>
</evidence>
<dbReference type="Gene3D" id="3.30.930.10">
    <property type="entry name" value="Bira Bifunctional Protein, Domain 2"/>
    <property type="match status" value="1"/>
</dbReference>
<evidence type="ECO:0000256" key="6">
    <source>
        <dbReference type="ARBA" id="ARBA00022741"/>
    </source>
</evidence>
<feature type="domain" description="Alanyl-transfer RNA synthetases family profile" evidence="14">
    <location>
        <begin position="2"/>
        <end position="708"/>
    </location>
</feature>
<dbReference type="OrthoDB" id="9803884at2"/>
<keyword evidence="5 12" id="KW-0479">Metal-binding</keyword>
<evidence type="ECO:0000256" key="10">
    <source>
        <dbReference type="ARBA" id="ARBA00022917"/>
    </source>
</evidence>
<dbReference type="AlphaFoldDB" id="A0A4R2T129"/>